<dbReference type="EMBL" id="OU015569">
    <property type="protein sequence ID" value="CAG5098809.1"/>
    <property type="molecule type" value="Genomic_DNA"/>
</dbReference>
<feature type="domain" description="Chromo" evidence="4">
    <location>
        <begin position="9"/>
        <end position="72"/>
    </location>
</feature>
<dbReference type="PANTHER" id="PTHR22812">
    <property type="entry name" value="CHROMOBOX PROTEIN"/>
    <property type="match status" value="1"/>
</dbReference>
<evidence type="ECO:0000313" key="5">
    <source>
        <dbReference type="EMBL" id="CAG5098809.1"/>
    </source>
</evidence>
<dbReference type="InterPro" id="IPR000953">
    <property type="entry name" value="Chromo/chromo_shadow_dom"/>
</dbReference>
<name>A0ABN7SJR2_OIKDI</name>
<accession>A0ABN7SJR2</accession>
<feature type="region of interest" description="Disordered" evidence="3">
    <location>
        <begin position="1"/>
        <end position="23"/>
    </location>
</feature>
<dbReference type="Gene3D" id="2.40.50.40">
    <property type="match status" value="2"/>
</dbReference>
<protein>
    <submittedName>
        <fullName evidence="5">Oidioi.mRNA.OKI2018_I69.XSR.g15997.t1.cds</fullName>
    </submittedName>
</protein>
<dbReference type="InterPro" id="IPR023779">
    <property type="entry name" value="Chromodomain_CS"/>
</dbReference>
<evidence type="ECO:0000256" key="3">
    <source>
        <dbReference type="SAM" id="MobiDB-lite"/>
    </source>
</evidence>
<feature type="region of interest" description="Disordered" evidence="3">
    <location>
        <begin position="64"/>
        <end position="111"/>
    </location>
</feature>
<organism evidence="5 6">
    <name type="scientific">Oikopleura dioica</name>
    <name type="common">Tunicate</name>
    <dbReference type="NCBI Taxonomy" id="34765"/>
    <lineage>
        <taxon>Eukaryota</taxon>
        <taxon>Metazoa</taxon>
        <taxon>Chordata</taxon>
        <taxon>Tunicata</taxon>
        <taxon>Appendicularia</taxon>
        <taxon>Copelata</taxon>
        <taxon>Oikopleuridae</taxon>
        <taxon>Oikopleura</taxon>
    </lineage>
</organism>
<dbReference type="SMART" id="SM00300">
    <property type="entry name" value="ChSh"/>
    <property type="match status" value="1"/>
</dbReference>
<dbReference type="InterPro" id="IPR051219">
    <property type="entry name" value="Heterochromatin_chromo-domain"/>
</dbReference>
<dbReference type="PROSITE" id="PS00598">
    <property type="entry name" value="CHROMO_1"/>
    <property type="match status" value="1"/>
</dbReference>
<evidence type="ECO:0000256" key="2">
    <source>
        <dbReference type="ARBA" id="ARBA00023242"/>
    </source>
</evidence>
<dbReference type="CDD" id="cd00034">
    <property type="entry name" value="CSD"/>
    <property type="match status" value="1"/>
</dbReference>
<reference evidence="5 6" key="1">
    <citation type="submission" date="2021-04" db="EMBL/GenBank/DDBJ databases">
        <authorList>
            <person name="Bliznina A."/>
        </authorList>
    </citation>
    <scope>NUCLEOTIDE SEQUENCE [LARGE SCALE GENOMIC DNA]</scope>
</reference>
<dbReference type="SMART" id="SM00298">
    <property type="entry name" value="CHROMO"/>
    <property type="match status" value="2"/>
</dbReference>
<dbReference type="Pfam" id="PF01393">
    <property type="entry name" value="Chromo_shadow"/>
    <property type="match status" value="1"/>
</dbReference>
<dbReference type="SUPFAM" id="SSF54160">
    <property type="entry name" value="Chromo domain-like"/>
    <property type="match status" value="2"/>
</dbReference>
<feature type="compositionally biased region" description="Basic and acidic residues" evidence="3">
    <location>
        <begin position="64"/>
        <end position="92"/>
    </location>
</feature>
<dbReference type="InterPro" id="IPR016197">
    <property type="entry name" value="Chromo-like_dom_sf"/>
</dbReference>
<sequence>MSGSEEEEYEVEHILDERMEENDAGVKVKHYRIRWKGFGPDDDTWEPKENLDCDDLITAFEEKARKEREEKKQRKREQKEKAKKENAMKEEFTPASKKSKPSEKASSTFSSSIFDRGYKAEKICGATEKDGDLQFLIKWKDSEETDLVPAKEANIRIPQVVIKFYEERIRWQPDGDGPMEQD</sequence>
<evidence type="ECO:0000259" key="4">
    <source>
        <dbReference type="PROSITE" id="PS50013"/>
    </source>
</evidence>
<evidence type="ECO:0000313" key="6">
    <source>
        <dbReference type="Proteomes" id="UP001158576"/>
    </source>
</evidence>
<keyword evidence="6" id="KW-1185">Reference proteome</keyword>
<dbReference type="InterPro" id="IPR008251">
    <property type="entry name" value="Chromo_shadow_dom"/>
</dbReference>
<dbReference type="Pfam" id="PF00385">
    <property type="entry name" value="Chromo"/>
    <property type="match status" value="1"/>
</dbReference>
<dbReference type="PROSITE" id="PS50013">
    <property type="entry name" value="CHROMO_2"/>
    <property type="match status" value="2"/>
</dbReference>
<gene>
    <name evidence="5" type="ORF">OKIOD_LOCUS7555</name>
</gene>
<proteinExistence type="predicted"/>
<comment type="subcellular location">
    <subcellularLocation>
        <location evidence="1">Nucleus</location>
    </subcellularLocation>
</comment>
<dbReference type="InterPro" id="IPR023780">
    <property type="entry name" value="Chromo_domain"/>
</dbReference>
<keyword evidence="2" id="KW-0539">Nucleus</keyword>
<evidence type="ECO:0000256" key="1">
    <source>
        <dbReference type="ARBA" id="ARBA00004123"/>
    </source>
</evidence>
<dbReference type="Proteomes" id="UP001158576">
    <property type="component" value="Chromosome XSR"/>
</dbReference>
<feature type="domain" description="Chromo" evidence="4">
    <location>
        <begin position="118"/>
        <end position="176"/>
    </location>
</feature>
<dbReference type="CDD" id="cd00024">
    <property type="entry name" value="CD_CSD"/>
    <property type="match status" value="1"/>
</dbReference>
<feature type="compositionally biased region" description="Acidic residues" evidence="3">
    <location>
        <begin position="1"/>
        <end position="10"/>
    </location>
</feature>